<dbReference type="InterPro" id="IPR008991">
    <property type="entry name" value="Translation_prot_SH3-like_sf"/>
</dbReference>
<evidence type="ECO:0000256" key="2">
    <source>
        <dbReference type="ARBA" id="ARBA00023274"/>
    </source>
</evidence>
<dbReference type="GO" id="GO:1990904">
    <property type="term" value="C:ribonucleoprotein complex"/>
    <property type="evidence" value="ECO:0007669"/>
    <property type="project" value="UniProtKB-KW"/>
</dbReference>
<keyword evidence="2" id="KW-0687">Ribonucleoprotein</keyword>
<evidence type="ECO:0008006" key="5">
    <source>
        <dbReference type="Google" id="ProtNLM"/>
    </source>
</evidence>
<dbReference type="eggNOG" id="COG2163">
    <property type="taxonomic scope" value="Bacteria"/>
</dbReference>
<organism evidence="3 4">
    <name type="scientific">Ruminococcus albus (strain ATCC 27210 / DSM 20455 / JCM 14654 / NCDO 2250 / 7)</name>
    <dbReference type="NCBI Taxonomy" id="697329"/>
    <lineage>
        <taxon>Bacteria</taxon>
        <taxon>Bacillati</taxon>
        <taxon>Bacillota</taxon>
        <taxon>Clostridia</taxon>
        <taxon>Eubacteriales</taxon>
        <taxon>Oscillospiraceae</taxon>
        <taxon>Ruminococcus</taxon>
    </lineage>
</organism>
<dbReference type="KEGG" id="ral:Rumal_0059"/>
<proteinExistence type="predicted"/>
<name>E6UBN0_RUMA7</name>
<dbReference type="SUPFAM" id="SSF50104">
    <property type="entry name" value="Translation proteins SH3-like domain"/>
    <property type="match status" value="1"/>
</dbReference>
<dbReference type="RefSeq" id="WP_013496818.1">
    <property type="nucleotide sequence ID" value="NC_014833.1"/>
</dbReference>
<keyword evidence="1" id="KW-0689">Ribosomal protein</keyword>
<dbReference type="GO" id="GO:0005840">
    <property type="term" value="C:ribosome"/>
    <property type="evidence" value="ECO:0007669"/>
    <property type="project" value="UniProtKB-KW"/>
</dbReference>
<sequence length="96" mass="10701">MTESVIQVGSLVWALAGREKGSCFVAVGVDGGFVYLADGRHRKVGNPKKKNIKHISPADAQVYTGDLTDKKLRRLIFRYLTHTDRQQTRPLSGEVF</sequence>
<evidence type="ECO:0000313" key="3">
    <source>
        <dbReference type="EMBL" id="ADU20622.1"/>
    </source>
</evidence>
<dbReference type="STRING" id="697329.Rumal_0059"/>
<evidence type="ECO:0000313" key="4">
    <source>
        <dbReference type="Proteomes" id="UP000006919"/>
    </source>
</evidence>
<accession>E6UBN0</accession>
<dbReference type="Proteomes" id="UP000006919">
    <property type="component" value="Chromosome"/>
</dbReference>
<evidence type="ECO:0000256" key="1">
    <source>
        <dbReference type="ARBA" id="ARBA00022980"/>
    </source>
</evidence>
<dbReference type="CDD" id="cd06088">
    <property type="entry name" value="KOW_RPL14"/>
    <property type="match status" value="1"/>
</dbReference>
<dbReference type="HOGENOM" id="CLU_168121_2_1_9"/>
<dbReference type="OrthoDB" id="1683515at2"/>
<dbReference type="AlphaFoldDB" id="E6UBN0"/>
<protein>
    <recommendedName>
        <fullName evidence="5">Ribosomal protein L14E/L6E/L27E</fullName>
    </recommendedName>
</protein>
<reference evidence="3 4" key="1">
    <citation type="journal article" date="2011" name="J. Bacteriol.">
        <title>Complete genome of the cellulolytic ruminal bacterium Ruminococcus albus 7.</title>
        <authorList>
            <person name="Suen G."/>
            <person name="Stevenson D.M."/>
            <person name="Bruce D.C."/>
            <person name="Chertkov O."/>
            <person name="Copeland A."/>
            <person name="Cheng J.F."/>
            <person name="Detter C."/>
            <person name="Detter J.C."/>
            <person name="Goodwin L.A."/>
            <person name="Han C.S."/>
            <person name="Hauser L.J."/>
            <person name="Ivanova N.N."/>
            <person name="Kyrpides N.C."/>
            <person name="Land M.L."/>
            <person name="Lapidus A."/>
            <person name="Lucas S."/>
            <person name="Ovchinnikova G."/>
            <person name="Pitluck S."/>
            <person name="Tapia R."/>
            <person name="Woyke T."/>
            <person name="Boyum J."/>
            <person name="Mead D."/>
            <person name="Weimer P.J."/>
        </authorList>
    </citation>
    <scope>NUCLEOTIDE SEQUENCE [LARGE SCALE GENOMIC DNA]</scope>
    <source>
        <strain evidence="4">ATCC 27210 / DSM 20455 / JCM 14654 / NCDO 2250 / 7</strain>
    </source>
</reference>
<dbReference type="EMBL" id="CP002403">
    <property type="protein sequence ID" value="ADU20622.1"/>
    <property type="molecule type" value="Genomic_DNA"/>
</dbReference>
<dbReference type="InterPro" id="IPR041985">
    <property type="entry name" value="Ribosomal_eL14_KOW"/>
</dbReference>
<gene>
    <name evidence="3" type="ordered locus">Rumal_0059</name>
</gene>